<dbReference type="STRING" id="111780.Sta7437_3690"/>
<gene>
    <name evidence="2" type="ordered locus">Sta7437_3690</name>
</gene>
<evidence type="ECO:0000256" key="1">
    <source>
        <dbReference type="SAM" id="Phobius"/>
    </source>
</evidence>
<dbReference type="InterPro" id="IPR043504">
    <property type="entry name" value="Peptidase_S1_PA_chymotrypsin"/>
</dbReference>
<dbReference type="eggNOG" id="COG0265">
    <property type="taxonomic scope" value="Bacteria"/>
</dbReference>
<keyword evidence="3" id="KW-1185">Reference proteome</keyword>
<keyword evidence="1" id="KW-0472">Membrane</keyword>
<dbReference type="InterPro" id="IPR009003">
    <property type="entry name" value="Peptidase_S1_PA"/>
</dbReference>
<dbReference type="SUPFAM" id="SSF50494">
    <property type="entry name" value="Trypsin-like serine proteases"/>
    <property type="match status" value="1"/>
</dbReference>
<dbReference type="Pfam" id="PF13365">
    <property type="entry name" value="Trypsin_2"/>
    <property type="match status" value="1"/>
</dbReference>
<dbReference type="AlphaFoldDB" id="K9XYI2"/>
<protein>
    <recommendedName>
        <fullName evidence="4">Serine protease</fullName>
    </recommendedName>
</protein>
<accession>K9XYI2</accession>
<name>K9XYI2_STAC7</name>
<dbReference type="EMBL" id="CP003653">
    <property type="protein sequence ID" value="AFZ37186.1"/>
    <property type="molecule type" value="Genomic_DNA"/>
</dbReference>
<evidence type="ECO:0000313" key="3">
    <source>
        <dbReference type="Proteomes" id="UP000010473"/>
    </source>
</evidence>
<evidence type="ECO:0000313" key="2">
    <source>
        <dbReference type="EMBL" id="AFZ37186.1"/>
    </source>
</evidence>
<dbReference type="Gene3D" id="2.40.10.10">
    <property type="entry name" value="Trypsin-like serine proteases"/>
    <property type="match status" value="2"/>
</dbReference>
<evidence type="ECO:0008006" key="4">
    <source>
        <dbReference type="Google" id="ProtNLM"/>
    </source>
</evidence>
<feature type="transmembrane region" description="Helical" evidence="1">
    <location>
        <begin position="39"/>
        <end position="59"/>
    </location>
</feature>
<dbReference type="PATRIC" id="fig|111780.3.peg.3819"/>
<dbReference type="RefSeq" id="WP_015194847.1">
    <property type="nucleotide sequence ID" value="NC_019748.1"/>
</dbReference>
<dbReference type="KEGG" id="scs:Sta7437_3690"/>
<organism evidence="2 3">
    <name type="scientific">Stanieria cyanosphaera (strain ATCC 29371 / PCC 7437)</name>
    <dbReference type="NCBI Taxonomy" id="111780"/>
    <lineage>
        <taxon>Bacteria</taxon>
        <taxon>Bacillati</taxon>
        <taxon>Cyanobacteriota</taxon>
        <taxon>Cyanophyceae</taxon>
        <taxon>Pleurocapsales</taxon>
        <taxon>Dermocarpellaceae</taxon>
        <taxon>Stanieria</taxon>
    </lineage>
</organism>
<dbReference type="Proteomes" id="UP000010473">
    <property type="component" value="Chromosome"/>
</dbReference>
<dbReference type="OrthoDB" id="447561at2"/>
<keyword evidence="1" id="KW-0812">Transmembrane</keyword>
<proteinExistence type="predicted"/>
<reference evidence="3" key="1">
    <citation type="journal article" date="2013" name="Proc. Natl. Acad. Sci. U.S.A.">
        <title>Improving the coverage of the cyanobacterial phylum using diversity-driven genome sequencing.</title>
        <authorList>
            <person name="Shih P.M."/>
            <person name="Wu D."/>
            <person name="Latifi A."/>
            <person name="Axen S.D."/>
            <person name="Fewer D.P."/>
            <person name="Talla E."/>
            <person name="Calteau A."/>
            <person name="Cai F."/>
            <person name="Tandeau de Marsac N."/>
            <person name="Rippka R."/>
            <person name="Herdman M."/>
            <person name="Sivonen K."/>
            <person name="Coursin T."/>
            <person name="Laurent T."/>
            <person name="Goodwin L."/>
            <person name="Nolan M."/>
            <person name="Davenport K.W."/>
            <person name="Han C.S."/>
            <person name="Rubin E.M."/>
            <person name="Eisen J.A."/>
            <person name="Woyke T."/>
            <person name="Gugger M."/>
            <person name="Kerfeld C.A."/>
        </authorList>
    </citation>
    <scope>NUCLEOTIDE SEQUENCE [LARGE SCALE GENOMIC DNA]</scope>
    <source>
        <strain evidence="3">ATCC 29371 / PCC 7437</strain>
    </source>
</reference>
<dbReference type="HOGENOM" id="CLU_737110_0_0_3"/>
<sequence>MFSNNKSKAINHKKPQNNLGKSCFRFLNSSSVKLKKINLIYQILGILFLNSLIIAPASAELSLEEINSIARQTTVLIAPGLTPELVKELEANRNNPIARESNPDGVWNPGSGVIIAKNDNTYYVLTVTHNFKQNDLDANYVYGIRTNDGLVHQVDNISDRRDCPLDDQPNPVSRLLRFGCYSLAIPTRVAGPDLAVVSFRSDRNYPVASLGNVDNVQIEERIYISGWPDPEKEQDPVTGECRGKVARRQRRLAWTPITRKIQPQQGENGYSLFYFDQTRPGMSGGPVFDSNGYVIGVHGRGSADKGKIVQQYCSISNFESASFESEDLAKTVSDAVKYDPPTLHTRFSSGQNLNNFLNLWNPLEIELPFNYQPPSSATIKAALTPVKTNNNASGTLDFDPNQDLAGSYDLNDKQDVVEDIYEGFSIKNMIRDEPSAGCRFLLLGESCQK</sequence>
<keyword evidence="1" id="KW-1133">Transmembrane helix</keyword>